<dbReference type="RefSeq" id="WP_402074575.1">
    <property type="nucleotide sequence ID" value="NZ_JBIVGG010000013.1"/>
</dbReference>
<protein>
    <recommendedName>
        <fullName evidence="4">Secreted protein</fullName>
    </recommendedName>
</protein>
<feature type="chain" id="PRO_5045695468" description="Secreted protein" evidence="1">
    <location>
        <begin position="29"/>
        <end position="193"/>
    </location>
</feature>
<proteinExistence type="predicted"/>
<dbReference type="EMBL" id="JBIVGG010000013">
    <property type="protein sequence ID" value="MFJ4082869.1"/>
    <property type="molecule type" value="Genomic_DNA"/>
</dbReference>
<keyword evidence="3" id="KW-1185">Reference proteome</keyword>
<evidence type="ECO:0008006" key="4">
    <source>
        <dbReference type="Google" id="ProtNLM"/>
    </source>
</evidence>
<gene>
    <name evidence="2" type="ORF">ACIP2Z_28415</name>
</gene>
<sequence>MSILKRYASLAAVALALLSVGWAGPASAGTAPTSAAFDEQASAAGLSRDEADALQAKVDRYLARQDGRQVSANEIVLADGARLTVTVPGERYVREMNTSATTASRSAAQWECDYTYFCMFHQTLGMGDRLALYHCQDYALQNWTGEGSYYNNQTPGTRAVFKNQNRNVIDTTLAAPFSVASYDWTPVWFVRPC</sequence>
<evidence type="ECO:0000313" key="3">
    <source>
        <dbReference type="Proteomes" id="UP001617511"/>
    </source>
</evidence>
<dbReference type="Proteomes" id="UP001617511">
    <property type="component" value="Unassembled WGS sequence"/>
</dbReference>
<keyword evidence="1" id="KW-0732">Signal</keyword>
<comment type="caution">
    <text evidence="2">The sequence shown here is derived from an EMBL/GenBank/DDBJ whole genome shotgun (WGS) entry which is preliminary data.</text>
</comment>
<evidence type="ECO:0000313" key="2">
    <source>
        <dbReference type="EMBL" id="MFJ4082869.1"/>
    </source>
</evidence>
<organism evidence="2 3">
    <name type="scientific">Streptomyces iakyrus</name>
    <dbReference type="NCBI Taxonomy" id="68219"/>
    <lineage>
        <taxon>Bacteria</taxon>
        <taxon>Bacillati</taxon>
        <taxon>Actinomycetota</taxon>
        <taxon>Actinomycetes</taxon>
        <taxon>Kitasatosporales</taxon>
        <taxon>Streptomycetaceae</taxon>
        <taxon>Streptomyces</taxon>
    </lineage>
</organism>
<feature type="signal peptide" evidence="1">
    <location>
        <begin position="1"/>
        <end position="28"/>
    </location>
</feature>
<name>A0ABW8FLD3_9ACTN</name>
<evidence type="ECO:0000256" key="1">
    <source>
        <dbReference type="SAM" id="SignalP"/>
    </source>
</evidence>
<accession>A0ABW8FLD3</accession>
<reference evidence="2 3" key="1">
    <citation type="submission" date="2024-10" db="EMBL/GenBank/DDBJ databases">
        <title>The Natural Products Discovery Center: Release of the First 8490 Sequenced Strains for Exploring Actinobacteria Biosynthetic Diversity.</title>
        <authorList>
            <person name="Kalkreuter E."/>
            <person name="Kautsar S.A."/>
            <person name="Yang D."/>
            <person name="Bader C.D."/>
            <person name="Teijaro C.N."/>
            <person name="Fluegel L."/>
            <person name="Davis C.M."/>
            <person name="Simpson J.R."/>
            <person name="Lauterbach L."/>
            <person name="Steele A.D."/>
            <person name="Gui C."/>
            <person name="Meng S."/>
            <person name="Li G."/>
            <person name="Viehrig K."/>
            <person name="Ye F."/>
            <person name="Su P."/>
            <person name="Kiefer A.F."/>
            <person name="Nichols A."/>
            <person name="Cepeda A.J."/>
            <person name="Yan W."/>
            <person name="Fan B."/>
            <person name="Jiang Y."/>
            <person name="Adhikari A."/>
            <person name="Zheng C.-J."/>
            <person name="Schuster L."/>
            <person name="Cowan T.M."/>
            <person name="Smanski M.J."/>
            <person name="Chevrette M.G."/>
            <person name="De Carvalho L.P.S."/>
            <person name="Shen B."/>
        </authorList>
    </citation>
    <scope>NUCLEOTIDE SEQUENCE [LARGE SCALE GENOMIC DNA]</scope>
    <source>
        <strain evidence="2 3">NPDC089932</strain>
    </source>
</reference>